<protein>
    <submittedName>
        <fullName evidence="6">ATP-binding cassette domain-containing protein</fullName>
    </submittedName>
</protein>
<dbReference type="InterPro" id="IPR003439">
    <property type="entry name" value="ABC_transporter-like_ATP-bd"/>
</dbReference>
<keyword evidence="2" id="KW-0813">Transport</keyword>
<proteinExistence type="inferred from homology"/>
<dbReference type="Gene3D" id="3.40.50.300">
    <property type="entry name" value="P-loop containing nucleotide triphosphate hydrolases"/>
    <property type="match status" value="1"/>
</dbReference>
<dbReference type="GO" id="GO:0016887">
    <property type="term" value="F:ATP hydrolysis activity"/>
    <property type="evidence" value="ECO:0007669"/>
    <property type="project" value="InterPro"/>
</dbReference>
<dbReference type="Proteomes" id="UP000770889">
    <property type="component" value="Unassembled WGS sequence"/>
</dbReference>
<dbReference type="GO" id="GO:0140359">
    <property type="term" value="F:ABC-type transporter activity"/>
    <property type="evidence" value="ECO:0007669"/>
    <property type="project" value="InterPro"/>
</dbReference>
<evidence type="ECO:0000256" key="1">
    <source>
        <dbReference type="ARBA" id="ARBA00005417"/>
    </source>
</evidence>
<sequence>MSKLVLQDLGKLYRVYPSPRQRLFELLTGRKRHQEHWALRGVDLEVTQGEAVGVIGNNGAGKSTLLKLVTGTITPTSGKVEYQGRLTAILELGTGFHPDFTGHENLFYAGALMGVHKHEIAARYEQIVEFSELGEAIFQPIKTYSTGMVVRLAFSLVTMVDPEILIIDEALAVGDRNFQKKCLARMIEIQKSGTTILFCSHSMHHVMQFCDRAIWLENGNVMALGEVGEVVDQYVASSLEDRNLYTELRTEEGGGQADLHCQVTEMLIEPETHITRGDRLSVKLRFRVLREDSYVLGVAIDQKETMTRMVAETSLENGLPAVRLAPGEYSVNMSVETGLLREGQYIVYAGLLDESLLTIEHYLEREIDVVDSDEIRSPAMVRLAVEWDLEKSLLVKQ</sequence>
<dbReference type="CDD" id="cd03220">
    <property type="entry name" value="ABC_KpsT_Wzt"/>
    <property type="match status" value="1"/>
</dbReference>
<keyword evidence="4 6" id="KW-0067">ATP-binding</keyword>
<dbReference type="PROSITE" id="PS50893">
    <property type="entry name" value="ABC_TRANSPORTER_2"/>
    <property type="match status" value="1"/>
</dbReference>
<dbReference type="GO" id="GO:0005524">
    <property type="term" value="F:ATP binding"/>
    <property type="evidence" value="ECO:0007669"/>
    <property type="project" value="UniProtKB-KW"/>
</dbReference>
<organism evidence="6 7">
    <name type="scientific">Candidatus Thiodiazotropha taylori</name>
    <dbReference type="NCBI Taxonomy" id="2792791"/>
    <lineage>
        <taxon>Bacteria</taxon>
        <taxon>Pseudomonadati</taxon>
        <taxon>Pseudomonadota</taxon>
        <taxon>Gammaproteobacteria</taxon>
        <taxon>Chromatiales</taxon>
        <taxon>Sedimenticolaceae</taxon>
        <taxon>Candidatus Thiodiazotropha</taxon>
    </lineage>
</organism>
<keyword evidence="3" id="KW-0547">Nucleotide-binding</keyword>
<reference evidence="6 7" key="1">
    <citation type="submission" date="2021-05" db="EMBL/GenBank/DDBJ databases">
        <title>Genetic and Functional Diversity in Clade A Lucinid endosymbionts from the Bahamas.</title>
        <authorList>
            <person name="Giani N.M."/>
            <person name="Engel A.S."/>
            <person name="Campbell B.J."/>
        </authorList>
    </citation>
    <scope>NUCLEOTIDE SEQUENCE [LARGE SCALE GENOMIC DNA]</scope>
    <source>
        <strain evidence="6">LUC16012Gg_MoonRockCtena</strain>
    </source>
</reference>
<comment type="caution">
    <text evidence="6">The sequence shown here is derived from an EMBL/GenBank/DDBJ whole genome shotgun (WGS) entry which is preliminary data.</text>
</comment>
<dbReference type="InterPro" id="IPR050683">
    <property type="entry name" value="Bact_Polysacc_Export_ATP-bd"/>
</dbReference>
<evidence type="ECO:0000256" key="2">
    <source>
        <dbReference type="ARBA" id="ARBA00022448"/>
    </source>
</evidence>
<name>A0A944MB65_9GAMM</name>
<gene>
    <name evidence="6" type="ORF">KME65_11175</name>
</gene>
<evidence type="ECO:0000256" key="3">
    <source>
        <dbReference type="ARBA" id="ARBA00022741"/>
    </source>
</evidence>
<dbReference type="GO" id="GO:0016020">
    <property type="term" value="C:membrane"/>
    <property type="evidence" value="ECO:0007669"/>
    <property type="project" value="InterPro"/>
</dbReference>
<dbReference type="InterPro" id="IPR015860">
    <property type="entry name" value="ABC_transpr_TagH-like"/>
</dbReference>
<dbReference type="InterPro" id="IPR003593">
    <property type="entry name" value="AAA+_ATPase"/>
</dbReference>
<feature type="domain" description="ABC transporter" evidence="5">
    <location>
        <begin position="21"/>
        <end position="243"/>
    </location>
</feature>
<dbReference type="InterPro" id="IPR027417">
    <property type="entry name" value="P-loop_NTPase"/>
</dbReference>
<dbReference type="PANTHER" id="PTHR46743:SF2">
    <property type="entry name" value="TEICHOIC ACIDS EXPORT ATP-BINDING PROTEIN TAGH"/>
    <property type="match status" value="1"/>
</dbReference>
<evidence type="ECO:0000259" key="5">
    <source>
        <dbReference type="PROSITE" id="PS50893"/>
    </source>
</evidence>
<dbReference type="PANTHER" id="PTHR46743">
    <property type="entry name" value="TEICHOIC ACIDS EXPORT ATP-BINDING PROTEIN TAGH"/>
    <property type="match status" value="1"/>
</dbReference>
<evidence type="ECO:0000313" key="7">
    <source>
        <dbReference type="Proteomes" id="UP000770889"/>
    </source>
</evidence>
<dbReference type="SMART" id="SM00382">
    <property type="entry name" value="AAA"/>
    <property type="match status" value="1"/>
</dbReference>
<dbReference type="EMBL" id="JAHHGM010000009">
    <property type="protein sequence ID" value="MBT2989514.1"/>
    <property type="molecule type" value="Genomic_DNA"/>
</dbReference>
<dbReference type="SUPFAM" id="SSF52540">
    <property type="entry name" value="P-loop containing nucleoside triphosphate hydrolases"/>
    <property type="match status" value="1"/>
</dbReference>
<dbReference type="Pfam" id="PF00005">
    <property type="entry name" value="ABC_tran"/>
    <property type="match status" value="1"/>
</dbReference>
<accession>A0A944MB65</accession>
<dbReference type="AlphaFoldDB" id="A0A944MB65"/>
<evidence type="ECO:0000256" key="4">
    <source>
        <dbReference type="ARBA" id="ARBA00022840"/>
    </source>
</evidence>
<comment type="similarity">
    <text evidence="1">Belongs to the ABC transporter superfamily.</text>
</comment>
<evidence type="ECO:0000313" key="6">
    <source>
        <dbReference type="EMBL" id="MBT2989514.1"/>
    </source>
</evidence>